<dbReference type="EMBL" id="CAJVQC010041403">
    <property type="protein sequence ID" value="CAG8772892.1"/>
    <property type="molecule type" value="Genomic_DNA"/>
</dbReference>
<feature type="non-terminal residue" evidence="1">
    <location>
        <position position="1"/>
    </location>
</feature>
<keyword evidence="2" id="KW-1185">Reference proteome</keyword>
<accession>A0ACA9R1G4</accession>
<organism evidence="1 2">
    <name type="scientific">Racocetra persica</name>
    <dbReference type="NCBI Taxonomy" id="160502"/>
    <lineage>
        <taxon>Eukaryota</taxon>
        <taxon>Fungi</taxon>
        <taxon>Fungi incertae sedis</taxon>
        <taxon>Mucoromycota</taxon>
        <taxon>Glomeromycotina</taxon>
        <taxon>Glomeromycetes</taxon>
        <taxon>Diversisporales</taxon>
        <taxon>Gigasporaceae</taxon>
        <taxon>Racocetra</taxon>
    </lineage>
</organism>
<evidence type="ECO:0000313" key="1">
    <source>
        <dbReference type="EMBL" id="CAG8772892.1"/>
    </source>
</evidence>
<name>A0ACA9R1G4_9GLOM</name>
<sequence>SKPLAPKPLVTNPLPSKALTPVIHSSLTNLTNNLSLQQWQFPATQLQFSLISCDQKNSSTLNPIAVNPRAVSISTIPHNLTSTSTTIRSNTS</sequence>
<protein>
    <submittedName>
        <fullName evidence="1">12318_t:CDS:1</fullName>
    </submittedName>
</protein>
<reference evidence="1" key="1">
    <citation type="submission" date="2021-06" db="EMBL/GenBank/DDBJ databases">
        <authorList>
            <person name="Kallberg Y."/>
            <person name="Tangrot J."/>
            <person name="Rosling A."/>
        </authorList>
    </citation>
    <scope>NUCLEOTIDE SEQUENCE</scope>
    <source>
        <strain evidence="1">MA461A</strain>
    </source>
</reference>
<gene>
    <name evidence="1" type="ORF">RPERSI_LOCUS16624</name>
</gene>
<evidence type="ECO:0000313" key="2">
    <source>
        <dbReference type="Proteomes" id="UP000789920"/>
    </source>
</evidence>
<comment type="caution">
    <text evidence="1">The sequence shown here is derived from an EMBL/GenBank/DDBJ whole genome shotgun (WGS) entry which is preliminary data.</text>
</comment>
<proteinExistence type="predicted"/>
<feature type="non-terminal residue" evidence="1">
    <location>
        <position position="92"/>
    </location>
</feature>
<dbReference type="Proteomes" id="UP000789920">
    <property type="component" value="Unassembled WGS sequence"/>
</dbReference>